<accession>A0ABY1WCQ4</accession>
<sequence>MGLAAGELNRRITIQARGTGTDDAGQPLDTWTDLHVLWANIRGQTGMGSITGLQDNVPASIERYSFRIRFREGITDAMRVLYKGVAFDIRQVRMDFDRREWTDLVCEQGGTNG</sequence>
<protein>
    <submittedName>
        <fullName evidence="1">Head-tail adaptor protein</fullName>
    </submittedName>
</protein>
<name>A0ABY1WCQ4_9GAMM</name>
<gene>
    <name evidence="1" type="ORF">EA658_09780</name>
</gene>
<dbReference type="RefSeq" id="WP_130528662.1">
    <property type="nucleotide sequence ID" value="NZ_SHMD01000001.1"/>
</dbReference>
<dbReference type="NCBIfam" id="TIGR01563">
    <property type="entry name" value="gp16_SPP1"/>
    <property type="match status" value="1"/>
</dbReference>
<comment type="caution">
    <text evidence="1">The sequence shown here is derived from an EMBL/GenBank/DDBJ whole genome shotgun (WGS) entry which is preliminary data.</text>
</comment>
<dbReference type="Gene3D" id="2.40.10.270">
    <property type="entry name" value="Bacteriophage SPP1 head-tail adaptor protein"/>
    <property type="match status" value="1"/>
</dbReference>
<keyword evidence="2" id="KW-1185">Reference proteome</keyword>
<dbReference type="InterPro" id="IPR038666">
    <property type="entry name" value="SSP1_head-tail_sf"/>
</dbReference>
<evidence type="ECO:0000313" key="1">
    <source>
        <dbReference type="EMBL" id="TAA19160.1"/>
    </source>
</evidence>
<dbReference type="Proteomes" id="UP000293089">
    <property type="component" value="Unassembled WGS sequence"/>
</dbReference>
<proteinExistence type="predicted"/>
<organism evidence="1 2">
    <name type="scientific">Pseudoxanthomonas winnipegensis</name>
    <dbReference type="NCBI Taxonomy" id="2480810"/>
    <lineage>
        <taxon>Bacteria</taxon>
        <taxon>Pseudomonadati</taxon>
        <taxon>Pseudomonadota</taxon>
        <taxon>Gammaproteobacteria</taxon>
        <taxon>Lysobacterales</taxon>
        <taxon>Lysobacteraceae</taxon>
        <taxon>Pseudoxanthomonas</taxon>
    </lineage>
</organism>
<dbReference type="Pfam" id="PF05521">
    <property type="entry name" value="Phage_HCP"/>
    <property type="match status" value="1"/>
</dbReference>
<dbReference type="InterPro" id="IPR008767">
    <property type="entry name" value="Phage_SPP1_head-tail_adaptor"/>
</dbReference>
<evidence type="ECO:0000313" key="2">
    <source>
        <dbReference type="Proteomes" id="UP000293089"/>
    </source>
</evidence>
<reference evidence="1 2" key="1">
    <citation type="submission" date="2019-02" db="EMBL/GenBank/DDBJ databases">
        <title>WGS of Pseudoxanthomonas species novum from clinical isolates.</title>
        <authorList>
            <person name="Bernier A.-M."/>
            <person name="Bernard K."/>
            <person name="Vachon A."/>
        </authorList>
    </citation>
    <scope>NUCLEOTIDE SEQUENCE [LARGE SCALE GENOMIC DNA]</scope>
    <source>
        <strain evidence="2">NML 170316</strain>
    </source>
</reference>
<dbReference type="EMBL" id="SHME01000003">
    <property type="protein sequence ID" value="TAA19160.1"/>
    <property type="molecule type" value="Genomic_DNA"/>
</dbReference>